<reference evidence="6 7" key="1">
    <citation type="submission" date="2016-10" db="EMBL/GenBank/DDBJ databases">
        <authorList>
            <person name="de Groot N.N."/>
        </authorList>
    </citation>
    <scope>NUCLEOTIDE SEQUENCE [LARGE SCALE GENOMIC DNA]</scope>
    <source>
        <strain evidence="6 7">DSM 3217</strain>
    </source>
</reference>
<dbReference type="PROSITE" id="PS00211">
    <property type="entry name" value="ABC_TRANSPORTER_1"/>
    <property type="match status" value="1"/>
</dbReference>
<dbReference type="Proteomes" id="UP000199228">
    <property type="component" value="Unassembled WGS sequence"/>
</dbReference>
<dbReference type="InterPro" id="IPR032524">
    <property type="entry name" value="ABC_tran_C"/>
</dbReference>
<evidence type="ECO:0000313" key="7">
    <source>
        <dbReference type="Proteomes" id="UP000199228"/>
    </source>
</evidence>
<dbReference type="InterPro" id="IPR027417">
    <property type="entry name" value="P-loop_NTPase"/>
</dbReference>
<dbReference type="FunFam" id="3.40.50.300:FF:000011">
    <property type="entry name" value="Putative ABC transporter ATP-binding component"/>
    <property type="match status" value="1"/>
</dbReference>
<dbReference type="GO" id="GO:0016887">
    <property type="term" value="F:ATP hydrolysis activity"/>
    <property type="evidence" value="ECO:0007669"/>
    <property type="project" value="InterPro"/>
</dbReference>
<sequence>MILSCSNIQKSFGDESIIKGGSFHMEDHQKVAIVGINGAGKSTLLKMILGELDTDEGTITLSSNTTIGYLAQHQNIEDEMSIYDAVLEEKKDVLVMEEKLHEMESRMDSLAKEELETHMNAYHKLLHEFEDANGYAYKGEVTGILRGLGFKDEEFDKKISTLSGGQKTRVSLCKLLVSKPDLIILDEPTNHLDIDSVVWLEGYLKNYKGAVLVVSHDRYFLDRVVSKVVEISNGIISQYDGNYTDYAKKSKKKREERLRAYLAQQAEIEHQNQVIDKLKQFNREKSIKRAESRKKALDKMEVLEKPIEERSEMRLSLEPEIISGKDVLTLDGVRKSFGLQLLFDNLHELIQRGERVAIIGANGTGKTTLLKMINNLEPFEQGTIRLGSNVEIGYYDQEHHVLHLEKTIYEEISDAYPDLTQTRIRNVLAAFLFTDEDVFKKISTLSGGERGRVSLAKLMLSNANFLILDEPTNHLDIPSKEILEEALKCYTGTVLYVSHDRYFINETATRILLLQDHKLTGYLGNYDYYLEKSSEIGLHETKQSQKETKTSEGKADWKEQKKEAALLRKKNQQIKQIEEEIDKLEGENSKLEELMLLPENVSNSAKLNELSEQLTTNGNRLEELYEKWEELAE</sequence>
<accession>A0A1G6AKW7</accession>
<evidence type="ECO:0000256" key="2">
    <source>
        <dbReference type="ARBA" id="ARBA00022741"/>
    </source>
</evidence>
<dbReference type="Gene3D" id="3.40.50.300">
    <property type="entry name" value="P-loop containing nucleotide triphosphate hydrolases"/>
    <property type="match status" value="2"/>
</dbReference>
<dbReference type="PROSITE" id="PS50893">
    <property type="entry name" value="ABC_TRANSPORTER_2"/>
    <property type="match status" value="2"/>
</dbReference>
<keyword evidence="4" id="KW-0175">Coiled coil</keyword>
<dbReference type="Pfam" id="PF12848">
    <property type="entry name" value="ABC_tran_Xtn"/>
    <property type="match status" value="1"/>
</dbReference>
<dbReference type="SMART" id="SM00382">
    <property type="entry name" value="AAA"/>
    <property type="match status" value="2"/>
</dbReference>
<dbReference type="STRING" id="1732.SAMN02910417_00650"/>
<dbReference type="InterPro" id="IPR032781">
    <property type="entry name" value="ABC_tran_Xtn"/>
</dbReference>
<evidence type="ECO:0000256" key="1">
    <source>
        <dbReference type="ARBA" id="ARBA00022737"/>
    </source>
</evidence>
<keyword evidence="1" id="KW-0677">Repeat</keyword>
<feature type="domain" description="ABC transporter" evidence="5">
    <location>
        <begin position="3"/>
        <end position="258"/>
    </location>
</feature>
<dbReference type="GO" id="GO:0003677">
    <property type="term" value="F:DNA binding"/>
    <property type="evidence" value="ECO:0007669"/>
    <property type="project" value="InterPro"/>
</dbReference>
<keyword evidence="7" id="KW-1185">Reference proteome</keyword>
<dbReference type="OrthoDB" id="9801441at2"/>
<evidence type="ECO:0000256" key="4">
    <source>
        <dbReference type="SAM" id="Coils"/>
    </source>
</evidence>
<dbReference type="AlphaFoldDB" id="A0A1G6AKW7"/>
<dbReference type="EMBL" id="FMXR01000006">
    <property type="protein sequence ID" value="SDB09041.1"/>
    <property type="molecule type" value="Genomic_DNA"/>
</dbReference>
<keyword evidence="2" id="KW-0547">Nucleotide-binding</keyword>
<dbReference type="Pfam" id="PF00005">
    <property type="entry name" value="ABC_tran"/>
    <property type="match status" value="2"/>
</dbReference>
<gene>
    <name evidence="6" type="ORF">SAMN02910417_00650</name>
</gene>
<protein>
    <submittedName>
        <fullName evidence="6">ATP-binding cassette, subfamily F, member 3</fullName>
    </submittedName>
</protein>
<dbReference type="InterPro" id="IPR003593">
    <property type="entry name" value="AAA+_ATPase"/>
</dbReference>
<dbReference type="GO" id="GO:0005524">
    <property type="term" value="F:ATP binding"/>
    <property type="evidence" value="ECO:0007669"/>
    <property type="project" value="UniProtKB-KW"/>
</dbReference>
<keyword evidence="3 6" id="KW-0067">ATP-binding</keyword>
<proteinExistence type="predicted"/>
<dbReference type="Pfam" id="PF16326">
    <property type="entry name" value="ABC_tran_CTD"/>
    <property type="match status" value="1"/>
</dbReference>
<dbReference type="CDD" id="cd03221">
    <property type="entry name" value="ABCF_EF-3"/>
    <property type="match status" value="2"/>
</dbReference>
<dbReference type="FunFam" id="3.40.50.300:FF:000309">
    <property type="entry name" value="ABC transporter ATP-binding protein"/>
    <property type="match status" value="1"/>
</dbReference>
<feature type="domain" description="ABC transporter" evidence="5">
    <location>
        <begin position="328"/>
        <end position="541"/>
    </location>
</feature>
<evidence type="ECO:0000313" key="6">
    <source>
        <dbReference type="EMBL" id="SDB09041.1"/>
    </source>
</evidence>
<dbReference type="InterPro" id="IPR003439">
    <property type="entry name" value="ABC_transporter-like_ATP-bd"/>
</dbReference>
<evidence type="ECO:0000259" key="5">
    <source>
        <dbReference type="PROSITE" id="PS50893"/>
    </source>
</evidence>
<evidence type="ECO:0000256" key="3">
    <source>
        <dbReference type="ARBA" id="ARBA00022840"/>
    </source>
</evidence>
<dbReference type="InterPro" id="IPR017871">
    <property type="entry name" value="ABC_transporter-like_CS"/>
</dbReference>
<dbReference type="SUPFAM" id="SSF52540">
    <property type="entry name" value="P-loop containing nucleoside triphosphate hydrolases"/>
    <property type="match status" value="2"/>
</dbReference>
<organism evidence="6 7">
    <name type="scientific">Eubacterium oxidoreducens</name>
    <dbReference type="NCBI Taxonomy" id="1732"/>
    <lineage>
        <taxon>Bacteria</taxon>
        <taxon>Bacillati</taxon>
        <taxon>Bacillota</taxon>
        <taxon>Clostridia</taxon>
        <taxon>Eubacteriales</taxon>
        <taxon>Eubacteriaceae</taxon>
        <taxon>Eubacterium</taxon>
    </lineage>
</organism>
<dbReference type="InterPro" id="IPR051309">
    <property type="entry name" value="ABCF_ATPase"/>
</dbReference>
<name>A0A1G6AKW7_EUBOX</name>
<dbReference type="PANTHER" id="PTHR42855">
    <property type="entry name" value="ABC TRANSPORTER ATP-BINDING SUBUNIT"/>
    <property type="match status" value="1"/>
</dbReference>
<feature type="coiled-coil region" evidence="4">
    <location>
        <begin position="560"/>
        <end position="631"/>
    </location>
</feature>
<dbReference type="RefSeq" id="WP_090172159.1">
    <property type="nucleotide sequence ID" value="NZ_FMXR01000006.1"/>
</dbReference>
<dbReference type="PANTHER" id="PTHR42855:SF2">
    <property type="entry name" value="DRUG RESISTANCE ABC TRANSPORTER,ATP-BINDING PROTEIN"/>
    <property type="match status" value="1"/>
</dbReference>